<reference evidence="1" key="1">
    <citation type="journal article" date="2013" name="BMC Genomics">
        <title>Unscrambling butterfly oogenesis.</title>
        <authorList>
            <person name="Carter J.M."/>
            <person name="Baker S.C."/>
            <person name="Pink R."/>
            <person name="Carter D.R."/>
            <person name="Collins A."/>
            <person name="Tomlin J."/>
            <person name="Gibbs M."/>
            <person name="Breuker C.J."/>
        </authorList>
    </citation>
    <scope>NUCLEOTIDE SEQUENCE</scope>
    <source>
        <tissue evidence="1">Ovary</tissue>
    </source>
</reference>
<evidence type="ECO:0000313" key="1">
    <source>
        <dbReference type="EMBL" id="JAA82394.1"/>
    </source>
</evidence>
<organism evidence="1">
    <name type="scientific">Pararge aegeria</name>
    <name type="common">speckled wood butterfly</name>
    <dbReference type="NCBI Taxonomy" id="116150"/>
    <lineage>
        <taxon>Eukaryota</taxon>
        <taxon>Metazoa</taxon>
        <taxon>Ecdysozoa</taxon>
        <taxon>Arthropoda</taxon>
        <taxon>Hexapoda</taxon>
        <taxon>Insecta</taxon>
        <taxon>Pterygota</taxon>
        <taxon>Neoptera</taxon>
        <taxon>Endopterygota</taxon>
        <taxon>Lepidoptera</taxon>
        <taxon>Glossata</taxon>
        <taxon>Ditrysia</taxon>
        <taxon>Papilionoidea</taxon>
        <taxon>Nymphalidae</taxon>
        <taxon>Satyrinae</taxon>
        <taxon>Satyrini</taxon>
        <taxon>Parargina</taxon>
        <taxon>Pararge</taxon>
    </lineage>
</organism>
<feature type="non-terminal residue" evidence="1">
    <location>
        <position position="94"/>
    </location>
</feature>
<name>S4NYK7_9NEOP</name>
<feature type="non-terminal residue" evidence="1">
    <location>
        <position position="1"/>
    </location>
</feature>
<reference evidence="1" key="2">
    <citation type="submission" date="2013-05" db="EMBL/GenBank/DDBJ databases">
        <authorList>
            <person name="Carter J.-M."/>
            <person name="Baker S.C."/>
            <person name="Pink R."/>
            <person name="Carter D.R.F."/>
            <person name="Collins A."/>
            <person name="Tomlin J."/>
            <person name="Gibbs M."/>
            <person name="Breuker C.J."/>
        </authorList>
    </citation>
    <scope>NUCLEOTIDE SEQUENCE</scope>
    <source>
        <tissue evidence="1">Ovary</tissue>
    </source>
</reference>
<accession>S4NYK7</accession>
<protein>
    <submittedName>
        <fullName evidence="1">Uncharacterized protein</fullName>
    </submittedName>
</protein>
<proteinExistence type="predicted"/>
<sequence length="94" mass="10845">PSAIVYHLSSVFIGWVICFFRQVSVKVRYCYTYSSTSPLVPCGWGVKWSEVNHNRHPSPRFLEARVRTHCICYDSDALLYAFGHFTSLTVLIKQ</sequence>
<dbReference type="AlphaFoldDB" id="S4NYK7"/>
<dbReference type="EMBL" id="GAIX01010166">
    <property type="protein sequence ID" value="JAA82394.1"/>
    <property type="molecule type" value="Transcribed_RNA"/>
</dbReference>